<evidence type="ECO:0000313" key="3">
    <source>
        <dbReference type="Proteomes" id="UP000076798"/>
    </source>
</evidence>
<dbReference type="AlphaFoldDB" id="A0A166IVQ2"/>
<organism evidence="2 3">
    <name type="scientific">Sistotremastrum suecicum HHB10207 ss-3</name>
    <dbReference type="NCBI Taxonomy" id="1314776"/>
    <lineage>
        <taxon>Eukaryota</taxon>
        <taxon>Fungi</taxon>
        <taxon>Dikarya</taxon>
        <taxon>Basidiomycota</taxon>
        <taxon>Agaricomycotina</taxon>
        <taxon>Agaricomycetes</taxon>
        <taxon>Sistotremastrales</taxon>
        <taxon>Sistotremastraceae</taxon>
        <taxon>Sistotremastrum</taxon>
    </lineage>
</organism>
<keyword evidence="3" id="KW-1185">Reference proteome</keyword>
<dbReference type="EMBL" id="KV428005">
    <property type="protein sequence ID" value="KZT44119.1"/>
    <property type="molecule type" value="Genomic_DNA"/>
</dbReference>
<feature type="compositionally biased region" description="Low complexity" evidence="1">
    <location>
        <begin position="219"/>
        <end position="236"/>
    </location>
</feature>
<feature type="region of interest" description="Disordered" evidence="1">
    <location>
        <begin position="1"/>
        <end position="92"/>
    </location>
</feature>
<feature type="region of interest" description="Disordered" evidence="1">
    <location>
        <begin position="219"/>
        <end position="250"/>
    </location>
</feature>
<dbReference type="OrthoDB" id="3200438at2759"/>
<accession>A0A166IVQ2</accession>
<feature type="compositionally biased region" description="Basic and acidic residues" evidence="1">
    <location>
        <begin position="52"/>
        <end position="74"/>
    </location>
</feature>
<name>A0A166IVQ2_9AGAM</name>
<dbReference type="Proteomes" id="UP000076798">
    <property type="component" value="Unassembled WGS sequence"/>
</dbReference>
<reference evidence="2 3" key="1">
    <citation type="journal article" date="2016" name="Mol. Biol. Evol.">
        <title>Comparative Genomics of Early-Diverging Mushroom-Forming Fungi Provides Insights into the Origins of Lignocellulose Decay Capabilities.</title>
        <authorList>
            <person name="Nagy L.G."/>
            <person name="Riley R."/>
            <person name="Tritt A."/>
            <person name="Adam C."/>
            <person name="Daum C."/>
            <person name="Floudas D."/>
            <person name="Sun H."/>
            <person name="Yadav J.S."/>
            <person name="Pangilinan J."/>
            <person name="Larsson K.H."/>
            <person name="Matsuura K."/>
            <person name="Barry K."/>
            <person name="Labutti K."/>
            <person name="Kuo R."/>
            <person name="Ohm R.A."/>
            <person name="Bhattacharya S.S."/>
            <person name="Shirouzu T."/>
            <person name="Yoshinaga Y."/>
            <person name="Martin F.M."/>
            <person name="Grigoriev I.V."/>
            <person name="Hibbett D.S."/>
        </authorList>
    </citation>
    <scope>NUCLEOTIDE SEQUENCE [LARGE SCALE GENOMIC DNA]</scope>
    <source>
        <strain evidence="2 3">HHB10207 ss-3</strain>
    </source>
</reference>
<evidence type="ECO:0000256" key="1">
    <source>
        <dbReference type="SAM" id="MobiDB-lite"/>
    </source>
</evidence>
<sequence length="268" mass="29844">MHMQIDLPSPRQSLPSSNKRRRSPSGSPSPVERDRHRPTKRITIDPCAHTLAADHEYYDQKKADPRRGSAEDWVSRTSGLHLNSPNPPPDVDVTRSADVNSVRMHETMTSQHQDTHMQSPNRRLLPPLITSLPPSPPPSHRLTRQRSHLQEPNPLPPNNFTSIRHENSTLAVPTLHLQTDHLMPPHPNTLRAPHLNIIPATPSPVTPHPGSAFTMASPMSISSPSGSWSAQSPLSPNSKKPRVTMGPRADCPKCKMGTPGHWMHYNYD</sequence>
<feature type="region of interest" description="Disordered" evidence="1">
    <location>
        <begin position="126"/>
        <end position="163"/>
    </location>
</feature>
<evidence type="ECO:0000313" key="2">
    <source>
        <dbReference type="EMBL" id="KZT44119.1"/>
    </source>
</evidence>
<dbReference type="STRING" id="1314776.A0A166IVQ2"/>
<protein>
    <submittedName>
        <fullName evidence="2">Uncharacterized protein</fullName>
    </submittedName>
</protein>
<proteinExistence type="predicted"/>
<feature type="compositionally biased region" description="Polar residues" evidence="1">
    <location>
        <begin position="75"/>
        <end position="84"/>
    </location>
</feature>
<gene>
    <name evidence="2" type="ORF">SISSUDRAFT_1057114</name>
</gene>